<dbReference type="Gene3D" id="2.60.40.10">
    <property type="entry name" value="Immunoglobulins"/>
    <property type="match status" value="1"/>
</dbReference>
<organism evidence="7 8">
    <name type="scientific">Aquisalinus luteolus</name>
    <dbReference type="NCBI Taxonomy" id="1566827"/>
    <lineage>
        <taxon>Bacteria</taxon>
        <taxon>Pseudomonadati</taxon>
        <taxon>Pseudomonadota</taxon>
        <taxon>Alphaproteobacteria</taxon>
        <taxon>Parvularculales</taxon>
        <taxon>Parvularculaceae</taxon>
        <taxon>Aquisalinus</taxon>
    </lineage>
</organism>
<dbReference type="InterPro" id="IPR037524">
    <property type="entry name" value="PA14/GLEYA"/>
</dbReference>
<evidence type="ECO:0000256" key="2">
    <source>
        <dbReference type="ARBA" id="ARBA00022729"/>
    </source>
</evidence>
<dbReference type="InterPro" id="IPR044993">
    <property type="entry name" value="BXL"/>
</dbReference>
<dbReference type="GO" id="GO:0046556">
    <property type="term" value="F:alpha-L-arabinofuranosidase activity"/>
    <property type="evidence" value="ECO:0007669"/>
    <property type="project" value="TreeGrafter"/>
</dbReference>
<dbReference type="InterPro" id="IPR011658">
    <property type="entry name" value="PA14_dom"/>
</dbReference>
<comment type="similarity">
    <text evidence="1">Belongs to the glycosyl hydrolase 3 family.</text>
</comment>
<dbReference type="SUPFAM" id="SSF51445">
    <property type="entry name" value="(Trans)glycosidases"/>
    <property type="match status" value="1"/>
</dbReference>
<dbReference type="SUPFAM" id="SSF52279">
    <property type="entry name" value="Beta-D-glucan exohydrolase, C-terminal domain"/>
    <property type="match status" value="1"/>
</dbReference>
<dbReference type="Gene3D" id="3.40.50.1700">
    <property type="entry name" value="Glycoside hydrolase family 3 C-terminal domain"/>
    <property type="match status" value="2"/>
</dbReference>
<dbReference type="InterPro" id="IPR026891">
    <property type="entry name" value="Fn3-like"/>
</dbReference>
<dbReference type="GO" id="GO:0031222">
    <property type="term" value="P:arabinan catabolic process"/>
    <property type="evidence" value="ECO:0007669"/>
    <property type="project" value="TreeGrafter"/>
</dbReference>
<dbReference type="RefSeq" id="WP_155141134.1">
    <property type="nucleotide sequence ID" value="NZ_BMGZ01000002.1"/>
</dbReference>
<protein>
    <submittedName>
        <fullName evidence="7">Glucan 1,4-alpha-glucosidase</fullName>
    </submittedName>
</protein>
<dbReference type="InterPro" id="IPR001764">
    <property type="entry name" value="Glyco_hydro_3_N"/>
</dbReference>
<accession>A0A8J3A9M5</accession>
<dbReference type="Pfam" id="PF00933">
    <property type="entry name" value="Glyco_hydro_3"/>
    <property type="match status" value="1"/>
</dbReference>
<dbReference type="PROSITE" id="PS51257">
    <property type="entry name" value="PROKAR_LIPOPROTEIN"/>
    <property type="match status" value="1"/>
</dbReference>
<reference evidence="7" key="2">
    <citation type="submission" date="2020-09" db="EMBL/GenBank/DDBJ databases">
        <authorList>
            <person name="Sun Q."/>
            <person name="Zhou Y."/>
        </authorList>
    </citation>
    <scope>NUCLEOTIDE SEQUENCE</scope>
    <source>
        <strain evidence="7">CGMCC 1.14984</strain>
    </source>
</reference>
<dbReference type="InterPro" id="IPR036881">
    <property type="entry name" value="Glyco_hydro_3_C_sf"/>
</dbReference>
<evidence type="ECO:0000256" key="5">
    <source>
        <dbReference type="SAM" id="SignalP"/>
    </source>
</evidence>
<dbReference type="GO" id="GO:0009044">
    <property type="term" value="F:xylan 1,4-beta-xylosidase activity"/>
    <property type="evidence" value="ECO:0007669"/>
    <property type="project" value="InterPro"/>
</dbReference>
<feature type="chain" id="PRO_5035182603" evidence="5">
    <location>
        <begin position="34"/>
        <end position="909"/>
    </location>
</feature>
<dbReference type="Pfam" id="PF07691">
    <property type="entry name" value="PA14"/>
    <property type="match status" value="1"/>
</dbReference>
<dbReference type="SUPFAM" id="SSF56988">
    <property type="entry name" value="Anthrax protective antigen"/>
    <property type="match status" value="1"/>
</dbReference>
<keyword evidence="2 5" id="KW-0732">Signal</keyword>
<evidence type="ECO:0000313" key="8">
    <source>
        <dbReference type="Proteomes" id="UP000621856"/>
    </source>
</evidence>
<evidence type="ECO:0000256" key="1">
    <source>
        <dbReference type="ARBA" id="ARBA00005336"/>
    </source>
</evidence>
<dbReference type="GO" id="GO:0045493">
    <property type="term" value="P:xylan catabolic process"/>
    <property type="evidence" value="ECO:0007669"/>
    <property type="project" value="InterPro"/>
</dbReference>
<feature type="region of interest" description="Disordered" evidence="4">
    <location>
        <begin position="27"/>
        <end position="63"/>
    </location>
</feature>
<dbReference type="Pfam" id="PF14310">
    <property type="entry name" value="Fn3-like"/>
    <property type="match status" value="1"/>
</dbReference>
<dbReference type="PANTHER" id="PTHR42721:SF3">
    <property type="entry name" value="BETA-D-XYLOSIDASE 5-RELATED"/>
    <property type="match status" value="1"/>
</dbReference>
<feature type="domain" description="PA14" evidence="6">
    <location>
        <begin position="508"/>
        <end position="680"/>
    </location>
</feature>
<keyword evidence="3" id="KW-0378">Hydrolase</keyword>
<evidence type="ECO:0000256" key="3">
    <source>
        <dbReference type="ARBA" id="ARBA00022801"/>
    </source>
</evidence>
<dbReference type="PANTHER" id="PTHR42721">
    <property type="entry name" value="SUGAR HYDROLASE-RELATED"/>
    <property type="match status" value="1"/>
</dbReference>
<dbReference type="EMBL" id="BMGZ01000002">
    <property type="protein sequence ID" value="GGH99621.1"/>
    <property type="molecule type" value="Genomic_DNA"/>
</dbReference>
<dbReference type="Pfam" id="PF01915">
    <property type="entry name" value="Glyco_hydro_3_C"/>
    <property type="match status" value="1"/>
</dbReference>
<evidence type="ECO:0000259" key="6">
    <source>
        <dbReference type="PROSITE" id="PS51820"/>
    </source>
</evidence>
<evidence type="ECO:0000256" key="4">
    <source>
        <dbReference type="SAM" id="MobiDB-lite"/>
    </source>
</evidence>
<dbReference type="PROSITE" id="PS51820">
    <property type="entry name" value="PA14"/>
    <property type="match status" value="1"/>
</dbReference>
<dbReference type="InterPro" id="IPR036962">
    <property type="entry name" value="Glyco_hydro_3_N_sf"/>
</dbReference>
<feature type="compositionally biased region" description="Acidic residues" evidence="4">
    <location>
        <begin position="37"/>
        <end position="49"/>
    </location>
</feature>
<dbReference type="PRINTS" id="PR00133">
    <property type="entry name" value="GLHYDRLASE3"/>
</dbReference>
<dbReference type="Gene3D" id="3.20.20.300">
    <property type="entry name" value="Glycoside hydrolase, family 3, N-terminal domain"/>
    <property type="match status" value="1"/>
</dbReference>
<reference evidence="7" key="1">
    <citation type="journal article" date="2014" name="Int. J. Syst. Evol. Microbiol.">
        <title>Complete genome sequence of Corynebacterium casei LMG S-19264T (=DSM 44701T), isolated from a smear-ripened cheese.</title>
        <authorList>
            <consortium name="US DOE Joint Genome Institute (JGI-PGF)"/>
            <person name="Walter F."/>
            <person name="Albersmeier A."/>
            <person name="Kalinowski J."/>
            <person name="Ruckert C."/>
        </authorList>
    </citation>
    <scope>NUCLEOTIDE SEQUENCE</scope>
    <source>
        <strain evidence="7">CGMCC 1.14984</strain>
    </source>
</reference>
<comment type="caution">
    <text evidence="7">The sequence shown here is derived from an EMBL/GenBank/DDBJ whole genome shotgun (WGS) entry which is preliminary data.</text>
</comment>
<dbReference type="AlphaFoldDB" id="A0A8J3A9M5"/>
<dbReference type="InterPro" id="IPR002772">
    <property type="entry name" value="Glyco_hydro_3_C"/>
</dbReference>
<sequence>MTTKRTITLLNSLLFGAASLALLSGCSDSTSSAEEPAQTDEVETVETEQTESTNYPFMDPSLSPEERARDLVSRMTLEEKAAQMYDKAAAIPRLGIHEYNWWNEALHGVARAGHATVFPQAIGLAATWDEDQMLEVATTISDEGRAKHHYYAAEDVYAMYGGLTFWSPNINIFRDPRWGRGMETYGEDPFLTGRMAVNFVNGIQGDDDEYLKAVATVKHYAVHSGPEPSRHRDNYVANDADLWETYLPAFKMAMDEADVASVMCAYNAVWGAPACGSERLMVDILRGDLGFDGYVVSDCGAIGDFYYDEAKIETGDAHYVAHDYVDTRAEAAALSVKMGTDVNCGDGYGNKMDALPEAVELGLIDEETIDQAVIRLYTALFKLGMYDDPSLVPFASIPHSEVASEENIALSEDTARKSLVLLKNNGILPLEEGTKVAVIGPNADNYMTLIANYNGIPTQPVTALEGIEAKVGTENVSYALGSTIAGDFLTDFSAVPESVLFHRARSGELKPGVEAAYYENSDLSGEPGVTRIDPNIDFYWERGPVNNGLNDEFGATWEGVLVPEETGSYQIKASRWSTATLNGEEIGTDPIELTAGEEYDLTMTLNFNSGWTRDGLEKFAELTWTRTDRDLEAEAMAAAEEADVVLYFGGIDSTLEGEEMGVELDGFLGGDRTHMELPAVQEALLEKLEATGKPLVMVNFSGSAMSLNWAEENVDAIVQAFYPGEKAGTAIADLLWGEFSPSGRLPVTFYKSVDDLPGFKDYSMANRTYKYFTGEPLYPFGYGLSYTSFDYSDVSVPESHDASGPMTVSATVTNSGDMAGREVVQVYISHAERANPSVPRVELVAFDVVELAPGESQTVSFELAPDRIGYVAEDGSMVTPSGSSATISIGGGQPAFTETETAEVMFASN</sequence>
<feature type="signal peptide" evidence="5">
    <location>
        <begin position="1"/>
        <end position="33"/>
    </location>
</feature>
<evidence type="ECO:0000313" key="7">
    <source>
        <dbReference type="EMBL" id="GGH99621.1"/>
    </source>
</evidence>
<proteinExistence type="inferred from homology"/>
<gene>
    <name evidence="7" type="ORF">GCM10011355_26010</name>
</gene>
<dbReference type="SMART" id="SM01217">
    <property type="entry name" value="Fn3_like"/>
    <property type="match status" value="1"/>
</dbReference>
<dbReference type="InterPro" id="IPR017853">
    <property type="entry name" value="GH"/>
</dbReference>
<dbReference type="SMART" id="SM00758">
    <property type="entry name" value="PA14"/>
    <property type="match status" value="1"/>
</dbReference>
<dbReference type="InterPro" id="IPR013783">
    <property type="entry name" value="Ig-like_fold"/>
</dbReference>
<dbReference type="Proteomes" id="UP000621856">
    <property type="component" value="Unassembled WGS sequence"/>
</dbReference>
<name>A0A8J3A9M5_9PROT</name>